<evidence type="ECO:0000313" key="4">
    <source>
        <dbReference type="Proteomes" id="UP000243426"/>
    </source>
</evidence>
<dbReference type="RefSeq" id="WP_090272726.1">
    <property type="nucleotide sequence ID" value="NZ_LT629748.1"/>
</dbReference>
<keyword evidence="4" id="KW-1185">Reference proteome</keyword>
<gene>
    <name evidence="3" type="ORF">SAMN05216198_1486</name>
</gene>
<dbReference type="PANTHER" id="PTHR33744:SF1">
    <property type="entry name" value="DNA-BINDING TRANSCRIPTIONAL ACTIVATOR ADER"/>
    <property type="match status" value="1"/>
</dbReference>
<evidence type="ECO:0000259" key="1">
    <source>
        <dbReference type="Pfam" id="PF07905"/>
    </source>
</evidence>
<dbReference type="InterPro" id="IPR025736">
    <property type="entry name" value="PucR_C-HTH_dom"/>
</dbReference>
<feature type="domain" description="PucR C-terminal helix-turn-helix" evidence="2">
    <location>
        <begin position="430"/>
        <end position="487"/>
    </location>
</feature>
<dbReference type="STRING" id="797277.SAMN05216198_1486"/>
<name>A0A1H1QHD5_9GAMM</name>
<dbReference type="InterPro" id="IPR042070">
    <property type="entry name" value="PucR_C-HTH_sf"/>
</dbReference>
<feature type="domain" description="Purine catabolism PurC-like" evidence="1">
    <location>
        <begin position="7"/>
        <end position="123"/>
    </location>
</feature>
<dbReference type="InterPro" id="IPR012914">
    <property type="entry name" value="PucR_dom"/>
</dbReference>
<accession>A0A1H1QHD5</accession>
<dbReference type="Gene3D" id="1.10.10.2840">
    <property type="entry name" value="PucR C-terminal helix-turn-helix domain"/>
    <property type="match status" value="1"/>
</dbReference>
<dbReference type="OrthoDB" id="8450798at2"/>
<sequence>MQLQIIDIVQTSELQTRFLAGAKGSQRLVGWAHVCELAEPTEWLGGDDLLMTTGLGIPAGADKQRIYIEKLAAAGLAGIMIGENMQAPDDLTALKEAADRLDFPVLLTQYGIPFSSVTRAIIDAERNREFERRNAFNRLSTTARMAIQGQSLAQLIARLETDISASLMILDPQQSNTLWHPHAMAMPAELKESLSRQPLDFADNQPAIRRYMLSSGEMFATLIPSARNLVLLVHNKQQKYFDYSLLHHLAAVVSISIEHLYMGLERSLRLGSQLLDDLLSQRLTPYQSSKQISDFQLELESACIAITRPEDRSLITWGVQLQRMQVPVIFRLTGDDITLLAHPDNLPIIQRVVGSALGVSTCIGDYQRLPEALREARLALLHADTPSCWFYSEIIDRAPWLPNNLDEATHTFRRILGPLEEHDKAQGSSLLHSLKVFLEQNRSWVAAARQLHIHKTTLVYRIRKIESLTNRSLDKTEDVAILWLAFKSGELAGLFTSE</sequence>
<evidence type="ECO:0000259" key="2">
    <source>
        <dbReference type="Pfam" id="PF13556"/>
    </source>
</evidence>
<dbReference type="Proteomes" id="UP000243426">
    <property type="component" value="Chromosome I"/>
</dbReference>
<dbReference type="PANTHER" id="PTHR33744">
    <property type="entry name" value="CARBOHYDRATE DIACID REGULATOR"/>
    <property type="match status" value="1"/>
</dbReference>
<dbReference type="Pfam" id="PF07905">
    <property type="entry name" value="PucR"/>
    <property type="match status" value="1"/>
</dbReference>
<organism evidence="3 4">
    <name type="scientific">Halopseudomonas litoralis</name>
    <dbReference type="NCBI Taxonomy" id="797277"/>
    <lineage>
        <taxon>Bacteria</taxon>
        <taxon>Pseudomonadati</taxon>
        <taxon>Pseudomonadota</taxon>
        <taxon>Gammaproteobacteria</taxon>
        <taxon>Pseudomonadales</taxon>
        <taxon>Pseudomonadaceae</taxon>
        <taxon>Halopseudomonas</taxon>
    </lineage>
</organism>
<dbReference type="InterPro" id="IPR051448">
    <property type="entry name" value="CdaR-like_regulators"/>
</dbReference>
<evidence type="ECO:0000313" key="3">
    <source>
        <dbReference type="EMBL" id="SDS22941.1"/>
    </source>
</evidence>
<dbReference type="AlphaFoldDB" id="A0A1H1QHD5"/>
<proteinExistence type="predicted"/>
<reference evidence="4" key="1">
    <citation type="submission" date="2016-10" db="EMBL/GenBank/DDBJ databases">
        <authorList>
            <person name="Varghese N."/>
            <person name="Submissions S."/>
        </authorList>
    </citation>
    <scope>NUCLEOTIDE SEQUENCE [LARGE SCALE GENOMIC DNA]</scope>
    <source>
        <strain evidence="4">2SM5</strain>
    </source>
</reference>
<dbReference type="Pfam" id="PF13556">
    <property type="entry name" value="HTH_30"/>
    <property type="match status" value="1"/>
</dbReference>
<dbReference type="EMBL" id="LT629748">
    <property type="protein sequence ID" value="SDS22941.1"/>
    <property type="molecule type" value="Genomic_DNA"/>
</dbReference>
<protein>
    <submittedName>
        <fullName evidence="3">Purine catabolism regulatory protein</fullName>
    </submittedName>
</protein>